<dbReference type="EMBL" id="VFOZ01000001">
    <property type="protein sequence ID" value="TQM01399.1"/>
    <property type="molecule type" value="Genomic_DNA"/>
</dbReference>
<gene>
    <name evidence="1" type="ORF">FB559_7158</name>
</gene>
<dbReference type="AlphaFoldDB" id="A0A543CWI1"/>
<evidence type="ECO:0000313" key="1">
    <source>
        <dbReference type="EMBL" id="TQM01399.1"/>
    </source>
</evidence>
<comment type="caution">
    <text evidence="1">The sequence shown here is derived from an EMBL/GenBank/DDBJ whole genome shotgun (WGS) entry which is preliminary data.</text>
</comment>
<organism evidence="1 2">
    <name type="scientific">Actinoallomurus bryophytorum</name>
    <dbReference type="NCBI Taxonomy" id="1490222"/>
    <lineage>
        <taxon>Bacteria</taxon>
        <taxon>Bacillati</taxon>
        <taxon>Actinomycetota</taxon>
        <taxon>Actinomycetes</taxon>
        <taxon>Streptosporangiales</taxon>
        <taxon>Thermomonosporaceae</taxon>
        <taxon>Actinoallomurus</taxon>
    </lineage>
</organism>
<dbReference type="Proteomes" id="UP000316096">
    <property type="component" value="Unassembled WGS sequence"/>
</dbReference>
<accession>A0A543CWI1</accession>
<dbReference type="RefSeq" id="WP_141961237.1">
    <property type="nucleotide sequence ID" value="NZ_VFOZ01000001.1"/>
</dbReference>
<reference evidence="1 2" key="1">
    <citation type="submission" date="2019-06" db="EMBL/GenBank/DDBJ databases">
        <title>Sequencing the genomes of 1000 actinobacteria strains.</title>
        <authorList>
            <person name="Klenk H.-P."/>
        </authorList>
    </citation>
    <scope>NUCLEOTIDE SEQUENCE [LARGE SCALE GENOMIC DNA]</scope>
    <source>
        <strain evidence="1 2">DSM 102200</strain>
    </source>
</reference>
<proteinExistence type="predicted"/>
<name>A0A543CWI1_9ACTN</name>
<evidence type="ECO:0000313" key="2">
    <source>
        <dbReference type="Proteomes" id="UP000316096"/>
    </source>
</evidence>
<sequence length="81" mass="8767">MATEKITVTVPAEVLESARAAVASGVAPSVSAYVSEAVRDRAERERLVAAVENRWGPFDDEATDWARRIFESGDGDGRRTS</sequence>
<keyword evidence="2" id="KW-1185">Reference proteome</keyword>
<protein>
    <submittedName>
        <fullName evidence="1">Uncharacterized protein</fullName>
    </submittedName>
</protein>